<dbReference type="Gene3D" id="3.40.50.2300">
    <property type="match status" value="1"/>
</dbReference>
<feature type="domain" description="Response regulatory" evidence="7">
    <location>
        <begin position="4"/>
        <end position="118"/>
    </location>
</feature>
<organism evidence="9">
    <name type="scientific">Desulfatirhabdium butyrativorans</name>
    <dbReference type="NCBI Taxonomy" id="340467"/>
    <lineage>
        <taxon>Bacteria</taxon>
        <taxon>Pseudomonadati</taxon>
        <taxon>Thermodesulfobacteriota</taxon>
        <taxon>Desulfobacteria</taxon>
        <taxon>Desulfobacterales</taxon>
        <taxon>Desulfatirhabdiaceae</taxon>
        <taxon>Desulfatirhabdium</taxon>
    </lineage>
</organism>
<dbReference type="PROSITE" id="PS50113">
    <property type="entry name" value="PAC"/>
    <property type="match status" value="2"/>
</dbReference>
<feature type="modified residue" description="4-aspartylphosphate" evidence="4">
    <location>
        <position position="53"/>
    </location>
</feature>
<evidence type="ECO:0000259" key="8">
    <source>
        <dbReference type="PROSITE" id="PS50113"/>
    </source>
</evidence>
<evidence type="ECO:0000256" key="4">
    <source>
        <dbReference type="PROSITE-ProRule" id="PRU00169"/>
    </source>
</evidence>
<dbReference type="Pfam" id="PF00072">
    <property type="entry name" value="Response_reg"/>
    <property type="match status" value="1"/>
</dbReference>
<sequence>MTRNLLLVDDEEGIRTVLGISLADRGYSVVTAANGEEALERFRSEKPPIVLTDIKMPGIDGIELLKRIKAIEPDTEVIMITGHGDLDLAIRSIQLEATDFVTKPIHDAVLDIALGRAEERIRMRRQLQEYTRNLERLVQEKSQRIVELERLTAVDQAMAGLAQAMRDIATDIGEPLRYFNEMPCFVSVHDKHLQVVAANELYQRRLGKSVGDASWTGYVGPHADPSQCPVALTFRIGSGQREKSEMALAEGGSTPVIVHTAPIRNRDGALELVLEIAADISEVKRLQDELDTTQQRYRQLFEEAPCYITVQNRSFEIVAANRRFHADFGDPAERRCFAAYKGRSEPCPNCPVQETFRDGKPHQTEMVVTSRKGEQLILLVGTAAIVNSAGEIHQVMELAANITEIRNLQDHLSKLGLLLSTVSHGVKGMLTALDGGIYRISSGLRRQDMDLVQEGLADVEQVSNRIRNTVLDILFYAKEREIEPEWVDVMHVLLDVVQLVEPKMAGHPLQSRWDFDPSVGTAWIDRNALRTALLAILENAVEACLEDSAKPKHTIRFSALRQGEEILFEVEDDGIGMDPEVLDHIFSLFYSSKGKRGTGLGLFIARKIVQQHRGTIHVRSEKGKGTTFVITIPIGRTREDRTP</sequence>
<dbReference type="InterPro" id="IPR036890">
    <property type="entry name" value="HATPase_C_sf"/>
</dbReference>
<dbReference type="EMBL" id="DSUH01000376">
    <property type="protein sequence ID" value="HGU34407.1"/>
    <property type="molecule type" value="Genomic_DNA"/>
</dbReference>
<dbReference type="InterPro" id="IPR003594">
    <property type="entry name" value="HATPase_dom"/>
</dbReference>
<dbReference type="Gene3D" id="3.30.450.20">
    <property type="entry name" value="PAS domain"/>
    <property type="match status" value="2"/>
</dbReference>
<dbReference type="PANTHER" id="PTHR43547:SF2">
    <property type="entry name" value="HYBRID SIGNAL TRANSDUCTION HISTIDINE KINASE C"/>
    <property type="match status" value="1"/>
</dbReference>
<dbReference type="SUPFAM" id="SSF55874">
    <property type="entry name" value="ATPase domain of HSP90 chaperone/DNA topoisomerase II/histidine kinase"/>
    <property type="match status" value="1"/>
</dbReference>
<dbReference type="InterPro" id="IPR004358">
    <property type="entry name" value="Sig_transdc_His_kin-like_C"/>
</dbReference>
<dbReference type="GO" id="GO:0000155">
    <property type="term" value="F:phosphorelay sensor kinase activity"/>
    <property type="evidence" value="ECO:0007669"/>
    <property type="project" value="TreeGrafter"/>
</dbReference>
<dbReference type="AlphaFoldDB" id="A0A7C4RUL7"/>
<evidence type="ECO:0000313" key="9">
    <source>
        <dbReference type="EMBL" id="HGU34407.1"/>
    </source>
</evidence>
<dbReference type="EC" id="2.7.13.3" evidence="2"/>
<dbReference type="InterPro" id="IPR001789">
    <property type="entry name" value="Sig_transdc_resp-reg_receiver"/>
</dbReference>
<feature type="domain" description="Histidine kinase" evidence="6">
    <location>
        <begin position="421"/>
        <end position="636"/>
    </location>
</feature>
<dbReference type="InterPro" id="IPR000014">
    <property type="entry name" value="PAS"/>
</dbReference>
<evidence type="ECO:0000256" key="1">
    <source>
        <dbReference type="ARBA" id="ARBA00000085"/>
    </source>
</evidence>
<dbReference type="PANTHER" id="PTHR43547">
    <property type="entry name" value="TWO-COMPONENT HISTIDINE KINASE"/>
    <property type="match status" value="1"/>
</dbReference>
<evidence type="ECO:0000256" key="3">
    <source>
        <dbReference type="ARBA" id="ARBA00022553"/>
    </source>
</evidence>
<evidence type="ECO:0000259" key="6">
    <source>
        <dbReference type="PROSITE" id="PS50109"/>
    </source>
</evidence>
<proteinExistence type="predicted"/>
<evidence type="ECO:0000256" key="5">
    <source>
        <dbReference type="SAM" id="Coils"/>
    </source>
</evidence>
<reference evidence="9" key="1">
    <citation type="journal article" date="2020" name="mSystems">
        <title>Genome- and Community-Level Interaction Insights into Carbon Utilization and Element Cycling Functions of Hydrothermarchaeota in Hydrothermal Sediment.</title>
        <authorList>
            <person name="Zhou Z."/>
            <person name="Liu Y."/>
            <person name="Xu W."/>
            <person name="Pan J."/>
            <person name="Luo Z.H."/>
            <person name="Li M."/>
        </authorList>
    </citation>
    <scope>NUCLEOTIDE SEQUENCE [LARGE SCALE GENOMIC DNA]</scope>
    <source>
        <strain evidence="9">SpSt-477</strain>
    </source>
</reference>
<dbReference type="InterPro" id="IPR011006">
    <property type="entry name" value="CheY-like_superfamily"/>
</dbReference>
<dbReference type="Pfam" id="PF02518">
    <property type="entry name" value="HATPase_c"/>
    <property type="match status" value="1"/>
</dbReference>
<dbReference type="Pfam" id="PF13426">
    <property type="entry name" value="PAS_9"/>
    <property type="match status" value="1"/>
</dbReference>
<dbReference type="PRINTS" id="PR00344">
    <property type="entry name" value="BCTRLSENSOR"/>
</dbReference>
<dbReference type="SMART" id="SM00387">
    <property type="entry name" value="HATPase_c"/>
    <property type="match status" value="1"/>
</dbReference>
<name>A0A7C4RUL7_9BACT</name>
<dbReference type="PROSITE" id="PS50109">
    <property type="entry name" value="HIS_KIN"/>
    <property type="match status" value="1"/>
</dbReference>
<feature type="coiled-coil region" evidence="5">
    <location>
        <begin position="276"/>
        <end position="303"/>
    </location>
</feature>
<dbReference type="InterPro" id="IPR005467">
    <property type="entry name" value="His_kinase_dom"/>
</dbReference>
<evidence type="ECO:0000256" key="2">
    <source>
        <dbReference type="ARBA" id="ARBA00012438"/>
    </source>
</evidence>
<dbReference type="SUPFAM" id="SSF52172">
    <property type="entry name" value="CheY-like"/>
    <property type="match status" value="1"/>
</dbReference>
<protein>
    <recommendedName>
        <fullName evidence="2">histidine kinase</fullName>
        <ecNumber evidence="2">2.7.13.3</ecNumber>
    </recommendedName>
</protein>
<gene>
    <name evidence="9" type="ORF">ENS29_16405</name>
</gene>
<dbReference type="InterPro" id="IPR035965">
    <property type="entry name" value="PAS-like_dom_sf"/>
</dbReference>
<dbReference type="SUPFAM" id="SSF55785">
    <property type="entry name" value="PYP-like sensor domain (PAS domain)"/>
    <property type="match status" value="2"/>
</dbReference>
<dbReference type="CDD" id="cd00075">
    <property type="entry name" value="HATPase"/>
    <property type="match status" value="1"/>
</dbReference>
<evidence type="ECO:0000259" key="7">
    <source>
        <dbReference type="PROSITE" id="PS50110"/>
    </source>
</evidence>
<comment type="caution">
    <text evidence="9">The sequence shown here is derived from an EMBL/GenBank/DDBJ whole genome shotgun (WGS) entry which is preliminary data.</text>
</comment>
<accession>A0A7C4RUL7</accession>
<dbReference type="Gene3D" id="3.30.565.10">
    <property type="entry name" value="Histidine kinase-like ATPase, C-terminal domain"/>
    <property type="match status" value="1"/>
</dbReference>
<feature type="coiled-coil region" evidence="5">
    <location>
        <begin position="120"/>
        <end position="151"/>
    </location>
</feature>
<dbReference type="SMART" id="SM00448">
    <property type="entry name" value="REC"/>
    <property type="match status" value="1"/>
</dbReference>
<dbReference type="PROSITE" id="PS50110">
    <property type="entry name" value="RESPONSE_REGULATORY"/>
    <property type="match status" value="1"/>
</dbReference>
<feature type="domain" description="PAC" evidence="8">
    <location>
        <begin position="362"/>
        <end position="414"/>
    </location>
</feature>
<comment type="catalytic activity">
    <reaction evidence="1">
        <text>ATP + protein L-histidine = ADP + protein N-phospho-L-histidine.</text>
        <dbReference type="EC" id="2.7.13.3"/>
    </reaction>
</comment>
<feature type="domain" description="PAC" evidence="8">
    <location>
        <begin position="240"/>
        <end position="292"/>
    </location>
</feature>
<keyword evidence="3 4" id="KW-0597">Phosphoprotein</keyword>
<dbReference type="InterPro" id="IPR000700">
    <property type="entry name" value="PAS-assoc_C"/>
</dbReference>
<keyword evidence="5" id="KW-0175">Coiled coil</keyword>